<organism evidence="1 2">
    <name type="scientific">Microcystis aeruginosa (strain NIES-843 / IAM M-2473)</name>
    <dbReference type="NCBI Taxonomy" id="449447"/>
    <lineage>
        <taxon>Bacteria</taxon>
        <taxon>Bacillati</taxon>
        <taxon>Cyanobacteriota</taxon>
        <taxon>Cyanophyceae</taxon>
        <taxon>Oscillatoriophycideae</taxon>
        <taxon>Chroococcales</taxon>
        <taxon>Microcystaceae</taxon>
        <taxon>Microcystis</taxon>
    </lineage>
</organism>
<evidence type="ECO:0000313" key="2">
    <source>
        <dbReference type="Proteomes" id="UP000001510"/>
    </source>
</evidence>
<protein>
    <submittedName>
        <fullName evidence="1">Uncharacterized protein</fullName>
    </submittedName>
</protein>
<proteinExistence type="predicted"/>
<dbReference type="EMBL" id="AP009552">
    <property type="protein sequence ID" value="BAG03853.1"/>
    <property type="molecule type" value="Genomic_DNA"/>
</dbReference>
<dbReference type="Proteomes" id="UP000001510">
    <property type="component" value="Chromosome"/>
</dbReference>
<evidence type="ECO:0000313" key="1">
    <source>
        <dbReference type="EMBL" id="BAG03853.1"/>
    </source>
</evidence>
<dbReference type="KEGG" id="mar:MAE_40310"/>
<dbReference type="HOGENOM" id="CLU_3100882_0_0_3"/>
<name>B0JQY4_MICAN</name>
<keyword evidence="2" id="KW-1185">Reference proteome</keyword>
<accession>B0JQY4</accession>
<dbReference type="EnsemblBacteria" id="BAG03853">
    <property type="protein sequence ID" value="BAG03853"/>
    <property type="gene ID" value="MAE_40310"/>
</dbReference>
<dbReference type="STRING" id="449447.MAE_40310"/>
<dbReference type="AlphaFoldDB" id="B0JQY4"/>
<dbReference type="PaxDb" id="449447-MAE_40310"/>
<reference evidence="1 2" key="1">
    <citation type="journal article" date="2007" name="DNA Res.">
        <title>Complete genomic structure of the bloom-forming toxic cyanobacterium Microcystis aeruginosa NIES-843.</title>
        <authorList>
            <person name="Kaneko T."/>
            <person name="Nakajima N."/>
            <person name="Okamoto S."/>
            <person name="Suzuki I."/>
            <person name="Tanabe Y."/>
            <person name="Tamaoki M."/>
            <person name="Nakamura Y."/>
            <person name="Kasai F."/>
            <person name="Watanabe A."/>
            <person name="Kawashima K."/>
            <person name="Kishida Y."/>
            <person name="Ono A."/>
            <person name="Shimizu Y."/>
            <person name="Takahashi C."/>
            <person name="Minami C."/>
            <person name="Fujishiro T."/>
            <person name="Kohara M."/>
            <person name="Katoh M."/>
            <person name="Nakazaki N."/>
            <person name="Nakayama S."/>
            <person name="Yamada M."/>
            <person name="Tabata S."/>
            <person name="Watanabe M.M."/>
        </authorList>
    </citation>
    <scope>NUCLEOTIDE SEQUENCE [LARGE SCALE GENOMIC DNA]</scope>
    <source>
        <strain evidence="2">NIES-843 / IAM M-247</strain>
    </source>
</reference>
<sequence>MPTGLIKPVDILPTFRTLVVEIKSCSSPCIVRLLAITKNYEVSHSSQRSPA</sequence>
<gene>
    <name evidence="1" type="ordered locus">MAE_40310</name>
</gene>